<reference evidence="1" key="1">
    <citation type="journal article" date="2021" name="New Phytol.">
        <title>Evolutionary innovations through gain and loss of genes in the ectomycorrhizal Boletales.</title>
        <authorList>
            <person name="Wu G."/>
            <person name="Miyauchi S."/>
            <person name="Morin E."/>
            <person name="Kuo A."/>
            <person name="Drula E."/>
            <person name="Varga T."/>
            <person name="Kohler A."/>
            <person name="Feng B."/>
            <person name="Cao Y."/>
            <person name="Lipzen A."/>
            <person name="Daum C."/>
            <person name="Hundley H."/>
            <person name="Pangilinan J."/>
            <person name="Johnson J."/>
            <person name="Barry K."/>
            <person name="LaButti K."/>
            <person name="Ng V."/>
            <person name="Ahrendt S."/>
            <person name="Min B."/>
            <person name="Choi I.G."/>
            <person name="Park H."/>
            <person name="Plett J.M."/>
            <person name="Magnuson J."/>
            <person name="Spatafora J.W."/>
            <person name="Nagy L.G."/>
            <person name="Henrissat B."/>
            <person name="Grigoriev I.V."/>
            <person name="Yang Z.L."/>
            <person name="Xu J."/>
            <person name="Martin F.M."/>
        </authorList>
    </citation>
    <scope>NUCLEOTIDE SEQUENCE</scope>
    <source>
        <strain evidence="1">KUC20120723A-06</strain>
    </source>
</reference>
<keyword evidence="2" id="KW-1185">Reference proteome</keyword>
<dbReference type="EMBL" id="MU266536">
    <property type="protein sequence ID" value="KAH7921230.1"/>
    <property type="molecule type" value="Genomic_DNA"/>
</dbReference>
<sequence length="382" mass="41788">MLSKGAFSSAELSHLGKVHPFTRQLDVVFPSSDEFEKALSQLCTSYCRAQLSLSELHEFASNITGPGRRVNISIASVFLAVPNTTECNDTWCIDQRGVLTLCVSKTLYEQLGLVGRKMPFKGCPEQYVASAVTRAQEKAALLTWDNIWAQSGFGKWDVVYHGGISASGDGAAVHSSHSHVQVEPRIQRSVDVHVPIPALALVRENHLKDAEDAEETEEWQDRTSELYEWVGLACLGAQRLKANDRVDPYVGVYDAPSPSCIGSITHLCWKGLLDPVFTQSVIDTSIALLTNASAQNDTQTFIAITRHAYPQSPVSFIPPSGTTAEPGISIEVQKEVPLRVPRADSEDTSCLILTPFSDGELSKDDGIWVMAESVGQWDARWG</sequence>
<evidence type="ECO:0000313" key="1">
    <source>
        <dbReference type="EMBL" id="KAH7921230.1"/>
    </source>
</evidence>
<gene>
    <name evidence="1" type="ORF">BV22DRAFT_1107313</name>
</gene>
<evidence type="ECO:0000313" key="2">
    <source>
        <dbReference type="Proteomes" id="UP000790709"/>
    </source>
</evidence>
<accession>A0ACB8B6Q8</accession>
<organism evidence="1 2">
    <name type="scientific">Leucogyrophana mollusca</name>
    <dbReference type="NCBI Taxonomy" id="85980"/>
    <lineage>
        <taxon>Eukaryota</taxon>
        <taxon>Fungi</taxon>
        <taxon>Dikarya</taxon>
        <taxon>Basidiomycota</taxon>
        <taxon>Agaricomycotina</taxon>
        <taxon>Agaricomycetes</taxon>
        <taxon>Agaricomycetidae</taxon>
        <taxon>Boletales</taxon>
        <taxon>Boletales incertae sedis</taxon>
        <taxon>Leucogyrophana</taxon>
    </lineage>
</organism>
<comment type="caution">
    <text evidence="1">The sequence shown here is derived from an EMBL/GenBank/DDBJ whole genome shotgun (WGS) entry which is preliminary data.</text>
</comment>
<dbReference type="Proteomes" id="UP000790709">
    <property type="component" value="Unassembled WGS sequence"/>
</dbReference>
<protein>
    <submittedName>
        <fullName evidence="1">Uncharacterized protein</fullName>
    </submittedName>
</protein>
<proteinExistence type="predicted"/>
<name>A0ACB8B6Q8_9AGAM</name>